<dbReference type="EMBL" id="WUBL01000043">
    <property type="protein sequence ID" value="KAF2968974.1"/>
    <property type="molecule type" value="Genomic_DNA"/>
</dbReference>
<keyword evidence="2" id="KW-0547">Nucleotide-binding</keyword>
<reference evidence="5 6" key="1">
    <citation type="submission" date="2019-12" db="EMBL/GenBank/DDBJ databases">
        <title>Draft genome sequence of the ascomycete Xylaria multiplex DSM 110363.</title>
        <authorList>
            <person name="Buettner E."/>
            <person name="Kellner H."/>
        </authorList>
    </citation>
    <scope>NUCLEOTIDE SEQUENCE [LARGE SCALE GENOMIC DNA]</scope>
    <source>
        <strain evidence="5 6">DSM 110363</strain>
    </source>
</reference>
<dbReference type="GO" id="GO:0004674">
    <property type="term" value="F:protein serine/threonine kinase activity"/>
    <property type="evidence" value="ECO:0007669"/>
    <property type="project" value="UniProtKB-KW"/>
</dbReference>
<dbReference type="PANTHER" id="PTHR24055">
    <property type="entry name" value="MITOGEN-ACTIVATED PROTEIN KINASE"/>
    <property type="match status" value="1"/>
</dbReference>
<keyword evidence="1" id="KW-0418">Kinase</keyword>
<dbReference type="AlphaFoldDB" id="A0A7C8MYV7"/>
<dbReference type="GO" id="GO:0005524">
    <property type="term" value="F:ATP binding"/>
    <property type="evidence" value="ECO:0007669"/>
    <property type="project" value="UniProtKB-KW"/>
</dbReference>
<dbReference type="Proteomes" id="UP000481858">
    <property type="component" value="Unassembled WGS sequence"/>
</dbReference>
<sequence>MSLRPGSILKGARATYKLHQALKANTVFKAQILESHNLDSKWVVVKTSSSELERALLHREFTNYRIPEIGQSPYIRRLHEAIGPFFYRSFQANEPPEHIDHQHYLIFEWMDIDLWQTPSQPFRGEGSRFPKLVSRSILEALDVFRKLGKAHTDINPNNILISGLEDNNPEVKVADLGMLVPEGPRARRLQCSPRRAPEVWREQGVFHSSDIWSVGVTLAHWLRRAAIFGASDKIIEGLTEAWCIAKIHLLVGPMGEYNGSAEIEEEWDVAEQLRDLDAGPPIGKLIKVQSLRQELERIGDPPVSSSLIDFIEALLIIDPSKRPTAEEALRHPFLAP</sequence>
<protein>
    <recommendedName>
        <fullName evidence="4">Protein kinase domain-containing protein</fullName>
    </recommendedName>
</protein>
<dbReference type="Pfam" id="PF00069">
    <property type="entry name" value="Pkinase"/>
    <property type="match status" value="1"/>
</dbReference>
<evidence type="ECO:0000256" key="3">
    <source>
        <dbReference type="ARBA" id="ARBA00022840"/>
    </source>
</evidence>
<dbReference type="InterPro" id="IPR050117">
    <property type="entry name" value="MAPK"/>
</dbReference>
<evidence type="ECO:0000259" key="4">
    <source>
        <dbReference type="PROSITE" id="PS50011"/>
    </source>
</evidence>
<dbReference type="PROSITE" id="PS50011">
    <property type="entry name" value="PROTEIN_KINASE_DOM"/>
    <property type="match status" value="1"/>
</dbReference>
<dbReference type="InterPro" id="IPR011009">
    <property type="entry name" value="Kinase-like_dom_sf"/>
</dbReference>
<evidence type="ECO:0000313" key="5">
    <source>
        <dbReference type="EMBL" id="KAF2968974.1"/>
    </source>
</evidence>
<accession>A0A7C8MYV7</accession>
<dbReference type="OrthoDB" id="5979581at2759"/>
<dbReference type="InParanoid" id="A0A7C8MYV7"/>
<keyword evidence="6" id="KW-1185">Reference proteome</keyword>
<keyword evidence="3" id="KW-0067">ATP-binding</keyword>
<feature type="domain" description="Protein kinase" evidence="4">
    <location>
        <begin position="16"/>
        <end position="334"/>
    </location>
</feature>
<gene>
    <name evidence="5" type="ORF">GQX73_g4613</name>
</gene>
<dbReference type="SUPFAM" id="SSF56112">
    <property type="entry name" value="Protein kinase-like (PK-like)"/>
    <property type="match status" value="1"/>
</dbReference>
<dbReference type="SMART" id="SM00220">
    <property type="entry name" value="S_TKc"/>
    <property type="match status" value="1"/>
</dbReference>
<dbReference type="InterPro" id="IPR000719">
    <property type="entry name" value="Prot_kinase_dom"/>
</dbReference>
<proteinExistence type="predicted"/>
<name>A0A7C8MYV7_9PEZI</name>
<comment type="caution">
    <text evidence="5">The sequence shown here is derived from an EMBL/GenBank/DDBJ whole genome shotgun (WGS) entry which is preliminary data.</text>
</comment>
<evidence type="ECO:0000313" key="6">
    <source>
        <dbReference type="Proteomes" id="UP000481858"/>
    </source>
</evidence>
<evidence type="ECO:0000256" key="2">
    <source>
        <dbReference type="ARBA" id="ARBA00022741"/>
    </source>
</evidence>
<keyword evidence="1" id="KW-0723">Serine/threonine-protein kinase</keyword>
<keyword evidence="1" id="KW-0808">Transferase</keyword>
<dbReference type="Gene3D" id="1.10.510.10">
    <property type="entry name" value="Transferase(Phosphotransferase) domain 1"/>
    <property type="match status" value="1"/>
</dbReference>
<evidence type="ECO:0000256" key="1">
    <source>
        <dbReference type="ARBA" id="ARBA00022527"/>
    </source>
</evidence>
<organism evidence="5 6">
    <name type="scientific">Xylaria multiplex</name>
    <dbReference type="NCBI Taxonomy" id="323545"/>
    <lineage>
        <taxon>Eukaryota</taxon>
        <taxon>Fungi</taxon>
        <taxon>Dikarya</taxon>
        <taxon>Ascomycota</taxon>
        <taxon>Pezizomycotina</taxon>
        <taxon>Sordariomycetes</taxon>
        <taxon>Xylariomycetidae</taxon>
        <taxon>Xylariales</taxon>
        <taxon>Xylariaceae</taxon>
        <taxon>Xylaria</taxon>
    </lineage>
</organism>